<feature type="chain" id="PRO_5040340361" description="Apple domain-containing protein" evidence="2">
    <location>
        <begin position="23"/>
        <end position="325"/>
    </location>
</feature>
<organism evidence="3 4">
    <name type="scientific">Microdochium trichocladiopsis</name>
    <dbReference type="NCBI Taxonomy" id="1682393"/>
    <lineage>
        <taxon>Eukaryota</taxon>
        <taxon>Fungi</taxon>
        <taxon>Dikarya</taxon>
        <taxon>Ascomycota</taxon>
        <taxon>Pezizomycotina</taxon>
        <taxon>Sordariomycetes</taxon>
        <taxon>Xylariomycetidae</taxon>
        <taxon>Xylariales</taxon>
        <taxon>Microdochiaceae</taxon>
        <taxon>Microdochium</taxon>
    </lineage>
</organism>
<keyword evidence="4" id="KW-1185">Reference proteome</keyword>
<feature type="compositionally biased region" description="Low complexity" evidence="1">
    <location>
        <begin position="282"/>
        <end position="302"/>
    </location>
</feature>
<accession>A0A9P9BLF6</accession>
<name>A0A9P9BLF6_9PEZI</name>
<evidence type="ECO:0008006" key="5">
    <source>
        <dbReference type="Google" id="ProtNLM"/>
    </source>
</evidence>
<keyword evidence="2" id="KW-0732">Signal</keyword>
<dbReference type="GeneID" id="70179779"/>
<evidence type="ECO:0000256" key="2">
    <source>
        <dbReference type="SAM" id="SignalP"/>
    </source>
</evidence>
<protein>
    <recommendedName>
        <fullName evidence="5">Apple domain-containing protein</fullName>
    </recommendedName>
</protein>
<sequence>MKATTALLAPAALLAAVSSVLASPTGVSDNDAPSTTTTSASSCTAPLIAELCDYPPPENAGYFAIAASGPSTCWEHCAKNAPCNFSVFLLNNPYTGTGTCWMYPGQSYNPAAGQADGCTRKSLSVYGQPTCSDPEQPIGGTNTAPPACAATASPSPVAKICDYPPPPDGCFNSCAASASSAACLSQCAQSDSCAFAIFNPGNEPLDPNYSGNCWMYPEGAVFDPKLAGTCKGDKPEQYVYQNTCPKIVKPSPSSSSEGGGGGAAGGASPTPGPSGTGGDVSGGAAAAAGASSAPAPEKAAANGLAQASAGSVVLGAALLLWQALA</sequence>
<evidence type="ECO:0000256" key="1">
    <source>
        <dbReference type="SAM" id="MobiDB-lite"/>
    </source>
</evidence>
<comment type="caution">
    <text evidence="3">The sequence shown here is derived from an EMBL/GenBank/DDBJ whole genome shotgun (WGS) entry which is preliminary data.</text>
</comment>
<reference evidence="3" key="1">
    <citation type="journal article" date="2021" name="Nat. Commun.">
        <title>Genetic determinants of endophytism in the Arabidopsis root mycobiome.</title>
        <authorList>
            <person name="Mesny F."/>
            <person name="Miyauchi S."/>
            <person name="Thiergart T."/>
            <person name="Pickel B."/>
            <person name="Atanasova L."/>
            <person name="Karlsson M."/>
            <person name="Huettel B."/>
            <person name="Barry K.W."/>
            <person name="Haridas S."/>
            <person name="Chen C."/>
            <person name="Bauer D."/>
            <person name="Andreopoulos W."/>
            <person name="Pangilinan J."/>
            <person name="LaButti K."/>
            <person name="Riley R."/>
            <person name="Lipzen A."/>
            <person name="Clum A."/>
            <person name="Drula E."/>
            <person name="Henrissat B."/>
            <person name="Kohler A."/>
            <person name="Grigoriev I.V."/>
            <person name="Martin F.M."/>
            <person name="Hacquard S."/>
        </authorList>
    </citation>
    <scope>NUCLEOTIDE SEQUENCE</scope>
    <source>
        <strain evidence="3">MPI-CAGE-CH-0230</strain>
    </source>
</reference>
<dbReference type="Proteomes" id="UP000756346">
    <property type="component" value="Unassembled WGS sequence"/>
</dbReference>
<dbReference type="RefSeq" id="XP_046010826.1">
    <property type="nucleotide sequence ID" value="XM_046150233.1"/>
</dbReference>
<dbReference type="EMBL" id="JAGTJQ010000007">
    <property type="protein sequence ID" value="KAH7028027.1"/>
    <property type="molecule type" value="Genomic_DNA"/>
</dbReference>
<gene>
    <name evidence="3" type="ORF">B0I36DRAFT_246458</name>
</gene>
<feature type="signal peptide" evidence="2">
    <location>
        <begin position="1"/>
        <end position="22"/>
    </location>
</feature>
<dbReference type="AlphaFoldDB" id="A0A9P9BLF6"/>
<evidence type="ECO:0000313" key="4">
    <source>
        <dbReference type="Proteomes" id="UP000756346"/>
    </source>
</evidence>
<feature type="region of interest" description="Disordered" evidence="1">
    <location>
        <begin position="249"/>
        <end position="302"/>
    </location>
</feature>
<proteinExistence type="predicted"/>
<evidence type="ECO:0000313" key="3">
    <source>
        <dbReference type="EMBL" id="KAH7028027.1"/>
    </source>
</evidence>
<dbReference type="OrthoDB" id="3440282at2759"/>